<evidence type="ECO:0000256" key="1">
    <source>
        <dbReference type="SAM" id="MobiDB-lite"/>
    </source>
</evidence>
<protein>
    <submittedName>
        <fullName evidence="2">Uncharacterized protein</fullName>
    </submittedName>
</protein>
<name>A0AAV0U9M3_9STRA</name>
<evidence type="ECO:0000313" key="3">
    <source>
        <dbReference type="Proteomes" id="UP001162029"/>
    </source>
</evidence>
<dbReference type="Proteomes" id="UP001162029">
    <property type="component" value="Unassembled WGS sequence"/>
</dbReference>
<accession>A0AAV0U9M3</accession>
<dbReference type="EMBL" id="CANTFM010000946">
    <property type="protein sequence ID" value="CAI5732145.1"/>
    <property type="molecule type" value="Genomic_DNA"/>
</dbReference>
<gene>
    <name evidence="2" type="ORF">PDE001_LOCUS5019</name>
</gene>
<comment type="caution">
    <text evidence="2">The sequence shown here is derived from an EMBL/GenBank/DDBJ whole genome shotgun (WGS) entry which is preliminary data.</text>
</comment>
<proteinExistence type="predicted"/>
<reference evidence="2" key="1">
    <citation type="submission" date="2022-12" db="EMBL/GenBank/DDBJ databases">
        <authorList>
            <person name="Webb A."/>
        </authorList>
    </citation>
    <scope>NUCLEOTIDE SEQUENCE</scope>
    <source>
        <strain evidence="2">Pd1</strain>
    </source>
</reference>
<keyword evidence="3" id="KW-1185">Reference proteome</keyword>
<feature type="region of interest" description="Disordered" evidence="1">
    <location>
        <begin position="94"/>
        <end position="114"/>
    </location>
</feature>
<dbReference type="AlphaFoldDB" id="A0AAV0U9M3"/>
<sequence length="114" mass="12827">METDSNCALYFVSCHTGNVLQCNDNNVAKCENQNRQDWEAWRIVETRFVATTNQTQRASNQRHVLAGKDRQHFVLELARCGKTPQEIEQIVTSNFDNPDSTATGSALAVPVDKE</sequence>
<evidence type="ECO:0000313" key="2">
    <source>
        <dbReference type="EMBL" id="CAI5732145.1"/>
    </source>
</evidence>
<feature type="compositionally biased region" description="Polar residues" evidence="1">
    <location>
        <begin position="94"/>
        <end position="104"/>
    </location>
</feature>
<organism evidence="2 3">
    <name type="scientific">Peronospora destructor</name>
    <dbReference type="NCBI Taxonomy" id="86335"/>
    <lineage>
        <taxon>Eukaryota</taxon>
        <taxon>Sar</taxon>
        <taxon>Stramenopiles</taxon>
        <taxon>Oomycota</taxon>
        <taxon>Peronosporomycetes</taxon>
        <taxon>Peronosporales</taxon>
        <taxon>Peronosporaceae</taxon>
        <taxon>Peronospora</taxon>
    </lineage>
</organism>